<organism evidence="6 7">
    <name type="scientific">Sporichthya brevicatena</name>
    <dbReference type="NCBI Taxonomy" id="171442"/>
    <lineage>
        <taxon>Bacteria</taxon>
        <taxon>Bacillati</taxon>
        <taxon>Actinomycetota</taxon>
        <taxon>Actinomycetes</taxon>
        <taxon>Sporichthyales</taxon>
        <taxon>Sporichthyaceae</taxon>
        <taxon>Sporichthya</taxon>
    </lineage>
</organism>
<reference evidence="6 7" key="1">
    <citation type="journal article" date="2019" name="Int. J. Syst. Evol. Microbiol.">
        <title>The Global Catalogue of Microorganisms (GCM) 10K type strain sequencing project: providing services to taxonomists for standard genome sequencing and annotation.</title>
        <authorList>
            <consortium name="The Broad Institute Genomics Platform"/>
            <consortium name="The Broad Institute Genome Sequencing Center for Infectious Disease"/>
            <person name="Wu L."/>
            <person name="Ma J."/>
        </authorList>
    </citation>
    <scope>NUCLEOTIDE SEQUENCE [LARGE SCALE GENOMIC DNA]</scope>
    <source>
        <strain evidence="6 7">JCM 10671</strain>
    </source>
</reference>
<evidence type="ECO:0000256" key="2">
    <source>
        <dbReference type="ARBA" id="ARBA00022643"/>
    </source>
</evidence>
<feature type="domain" description="Luciferase-like" evidence="5">
    <location>
        <begin position="20"/>
        <end position="254"/>
    </location>
</feature>
<evidence type="ECO:0000256" key="4">
    <source>
        <dbReference type="ARBA" id="ARBA00023033"/>
    </source>
</evidence>
<dbReference type="EMBL" id="BAAAHE010000011">
    <property type="protein sequence ID" value="GAA0614137.1"/>
    <property type="molecule type" value="Genomic_DNA"/>
</dbReference>
<keyword evidence="3" id="KW-0560">Oxidoreductase</keyword>
<dbReference type="InterPro" id="IPR011251">
    <property type="entry name" value="Luciferase-like_dom"/>
</dbReference>
<dbReference type="NCBIfam" id="TIGR03560">
    <property type="entry name" value="F420_Rv1855c"/>
    <property type="match status" value="1"/>
</dbReference>
<dbReference type="PANTHER" id="PTHR42847">
    <property type="entry name" value="ALKANESULFONATE MONOOXYGENASE"/>
    <property type="match status" value="1"/>
</dbReference>
<sequence length="289" mass="31005">MQLGIHNASFSWPGGPAAIAPTIADLGSAAEAAGVAYVSFMDHFFQIPPVGPAEEPMLEGYTALGFLAAHTSTVKLQLLCTGVTYRHPGLLAKTVTTLDVLSGGRAVLGIGAAWFDREHEGLGVPFPPVAERFERLEETLQICLQMWSDNNGPYEGKHYHLAETLNSPPPVSSPRPEIMVAGSGEKKTLRLVAKYADANNLFGGPDEVKAKLEVLKQHCENEGRDFSSITTTTLARVDPETDTDAFLREAEALHAVGVDVIFVVPRGDNPARLADKLGKDVIPRLAELG</sequence>
<keyword evidence="4" id="KW-0503">Monooxygenase</keyword>
<comment type="caution">
    <text evidence="6">The sequence shown here is derived from an EMBL/GenBank/DDBJ whole genome shotgun (WGS) entry which is preliminary data.</text>
</comment>
<evidence type="ECO:0000313" key="7">
    <source>
        <dbReference type="Proteomes" id="UP001500957"/>
    </source>
</evidence>
<dbReference type="PANTHER" id="PTHR42847:SF8">
    <property type="entry name" value="CONSERVED PROTEIN"/>
    <property type="match status" value="1"/>
</dbReference>
<protein>
    <submittedName>
        <fullName evidence="6">LLM class F420-dependent oxidoreductase</fullName>
    </submittedName>
</protein>
<keyword evidence="1" id="KW-0285">Flavoprotein</keyword>
<name>A0ABN1GLR9_9ACTN</name>
<dbReference type="SUPFAM" id="SSF51679">
    <property type="entry name" value="Bacterial luciferase-like"/>
    <property type="match status" value="1"/>
</dbReference>
<dbReference type="InterPro" id="IPR019952">
    <property type="entry name" value="F420_OxRdatse_Rv1855c_pred"/>
</dbReference>
<accession>A0ABN1GLR9</accession>
<dbReference type="Gene3D" id="3.20.20.30">
    <property type="entry name" value="Luciferase-like domain"/>
    <property type="match status" value="1"/>
</dbReference>
<evidence type="ECO:0000256" key="1">
    <source>
        <dbReference type="ARBA" id="ARBA00022630"/>
    </source>
</evidence>
<proteinExistence type="predicted"/>
<evidence type="ECO:0000259" key="5">
    <source>
        <dbReference type="Pfam" id="PF00296"/>
    </source>
</evidence>
<dbReference type="RefSeq" id="WP_344603216.1">
    <property type="nucleotide sequence ID" value="NZ_BAAAHE010000011.1"/>
</dbReference>
<dbReference type="Proteomes" id="UP001500957">
    <property type="component" value="Unassembled WGS sequence"/>
</dbReference>
<dbReference type="Pfam" id="PF00296">
    <property type="entry name" value="Bac_luciferase"/>
    <property type="match status" value="1"/>
</dbReference>
<evidence type="ECO:0000256" key="3">
    <source>
        <dbReference type="ARBA" id="ARBA00023002"/>
    </source>
</evidence>
<dbReference type="InterPro" id="IPR050172">
    <property type="entry name" value="SsuD_RutA_monooxygenase"/>
</dbReference>
<gene>
    <name evidence="6" type="ORF">GCM10009547_14970</name>
</gene>
<dbReference type="InterPro" id="IPR036661">
    <property type="entry name" value="Luciferase-like_sf"/>
</dbReference>
<keyword evidence="2" id="KW-0288">FMN</keyword>
<evidence type="ECO:0000313" key="6">
    <source>
        <dbReference type="EMBL" id="GAA0614137.1"/>
    </source>
</evidence>
<keyword evidence="7" id="KW-1185">Reference proteome</keyword>